<dbReference type="SMART" id="SM00028">
    <property type="entry name" value="TPR"/>
    <property type="match status" value="4"/>
</dbReference>
<proteinExistence type="predicted"/>
<comment type="caution">
    <text evidence="6">The sequence shown here is derived from an EMBL/GenBank/DDBJ whole genome shotgun (WGS) entry which is preliminary data.</text>
</comment>
<dbReference type="OrthoDB" id="1658288at2759"/>
<feature type="short sequence motif" description="DGA/G" evidence="4">
    <location>
        <begin position="145"/>
        <end position="147"/>
    </location>
</feature>
<dbReference type="SUPFAM" id="SSF52151">
    <property type="entry name" value="FabD/lysophospholipase-like"/>
    <property type="match status" value="1"/>
</dbReference>
<dbReference type="GO" id="GO:0019369">
    <property type="term" value="P:arachidonate metabolic process"/>
    <property type="evidence" value="ECO:0007669"/>
    <property type="project" value="TreeGrafter"/>
</dbReference>
<dbReference type="Proteomes" id="UP000027238">
    <property type="component" value="Unassembled WGS sequence"/>
</dbReference>
<dbReference type="SUPFAM" id="SSF52540">
    <property type="entry name" value="P-loop containing nucleoside triphosphate hydrolases"/>
    <property type="match status" value="1"/>
</dbReference>
<dbReference type="Gene3D" id="3.40.1090.10">
    <property type="entry name" value="Cytosolic phospholipase A2 catalytic domain"/>
    <property type="match status" value="1"/>
</dbReference>
<evidence type="ECO:0000313" key="7">
    <source>
        <dbReference type="Proteomes" id="UP000027238"/>
    </source>
</evidence>
<accession>A0A066XPX3</accession>
<evidence type="ECO:0000313" key="6">
    <source>
        <dbReference type="EMBL" id="KDN70942.1"/>
    </source>
</evidence>
<dbReference type="GO" id="GO:0043531">
    <property type="term" value="F:ADP binding"/>
    <property type="evidence" value="ECO:0007669"/>
    <property type="project" value="InterPro"/>
</dbReference>
<dbReference type="Pfam" id="PF01734">
    <property type="entry name" value="Patatin"/>
    <property type="match status" value="1"/>
</dbReference>
<reference evidence="7" key="1">
    <citation type="journal article" date="2014" name="Genome Announc.">
        <title>Draft genome sequence of Colletotrichum sublineola, a destructive pathogen of cultivated sorghum.</title>
        <authorList>
            <person name="Baroncelli R."/>
            <person name="Sanz-Martin J.M."/>
            <person name="Rech G.E."/>
            <person name="Sukno S.A."/>
            <person name="Thon M.R."/>
        </authorList>
    </citation>
    <scope>NUCLEOTIDE SEQUENCE [LARGE SCALE GENOMIC DNA]</scope>
    <source>
        <strain evidence="7">TX430BB</strain>
    </source>
</reference>
<evidence type="ECO:0000256" key="2">
    <source>
        <dbReference type="ARBA" id="ARBA00022963"/>
    </source>
</evidence>
<dbReference type="Gene3D" id="1.25.40.10">
    <property type="entry name" value="Tetratricopeptide repeat domain"/>
    <property type="match status" value="2"/>
</dbReference>
<dbReference type="eggNOG" id="KOG1840">
    <property type="taxonomic scope" value="Eukaryota"/>
</dbReference>
<dbReference type="PROSITE" id="PS51635">
    <property type="entry name" value="PNPLA"/>
    <property type="match status" value="1"/>
</dbReference>
<dbReference type="PANTHER" id="PTHR24185">
    <property type="entry name" value="CALCIUM-INDEPENDENT PHOSPHOLIPASE A2-GAMMA"/>
    <property type="match status" value="1"/>
</dbReference>
<gene>
    <name evidence="6" type="ORF">CSUB01_08159</name>
</gene>
<evidence type="ECO:0000256" key="3">
    <source>
        <dbReference type="ARBA" id="ARBA00023098"/>
    </source>
</evidence>
<dbReference type="InterPro" id="IPR027417">
    <property type="entry name" value="P-loop_NTPase"/>
</dbReference>
<dbReference type="AlphaFoldDB" id="A0A066XPX3"/>
<keyword evidence="1" id="KW-0378">Hydrolase</keyword>
<dbReference type="InterPro" id="IPR019734">
    <property type="entry name" value="TPR_rpt"/>
</dbReference>
<dbReference type="OMA" id="RIRIHEY"/>
<feature type="domain" description="PNPLA" evidence="5">
    <location>
        <begin position="1"/>
        <end position="158"/>
    </location>
</feature>
<evidence type="ECO:0000259" key="5">
    <source>
        <dbReference type="PROSITE" id="PS51635"/>
    </source>
</evidence>
<dbReference type="EMBL" id="JMSE01000277">
    <property type="protein sequence ID" value="KDN70942.1"/>
    <property type="molecule type" value="Genomic_DNA"/>
</dbReference>
<evidence type="ECO:0000256" key="1">
    <source>
        <dbReference type="ARBA" id="ARBA00022801"/>
    </source>
</evidence>
<dbReference type="Pfam" id="PF13424">
    <property type="entry name" value="TPR_12"/>
    <property type="match status" value="1"/>
</dbReference>
<keyword evidence="3" id="KW-0443">Lipid metabolism</keyword>
<dbReference type="STRING" id="1173701.A0A066XPX3"/>
<name>A0A066XPX3_COLSU</name>
<dbReference type="InterPro" id="IPR002182">
    <property type="entry name" value="NB-ARC"/>
</dbReference>
<organism evidence="6 7">
    <name type="scientific">Colletotrichum sublineola</name>
    <name type="common">Sorghum anthracnose fungus</name>
    <dbReference type="NCBI Taxonomy" id="1173701"/>
    <lineage>
        <taxon>Eukaryota</taxon>
        <taxon>Fungi</taxon>
        <taxon>Dikarya</taxon>
        <taxon>Ascomycota</taxon>
        <taxon>Pezizomycotina</taxon>
        <taxon>Sordariomycetes</taxon>
        <taxon>Hypocreomycetidae</taxon>
        <taxon>Glomerellales</taxon>
        <taxon>Glomerellaceae</taxon>
        <taxon>Colletotrichum</taxon>
        <taxon>Colletotrichum graminicola species complex</taxon>
    </lineage>
</organism>
<keyword evidence="7" id="KW-1185">Reference proteome</keyword>
<dbReference type="Gene3D" id="3.40.50.300">
    <property type="entry name" value="P-loop containing nucleotide triphosphate hydrolases"/>
    <property type="match status" value="1"/>
</dbReference>
<dbReference type="InterPro" id="IPR002641">
    <property type="entry name" value="PNPLA_dom"/>
</dbReference>
<dbReference type="Pfam" id="PF00931">
    <property type="entry name" value="NB-ARC"/>
    <property type="match status" value="1"/>
</dbReference>
<dbReference type="InterPro" id="IPR016035">
    <property type="entry name" value="Acyl_Trfase/lysoPLipase"/>
</dbReference>
<comment type="caution">
    <text evidence="4">Lacks conserved residue(s) required for the propagation of feature annotation.</text>
</comment>
<dbReference type="GO" id="GO:0016020">
    <property type="term" value="C:membrane"/>
    <property type="evidence" value="ECO:0007669"/>
    <property type="project" value="TreeGrafter"/>
</dbReference>
<dbReference type="HOGENOM" id="CLU_000288_125_6_1"/>
<evidence type="ECO:0000256" key="4">
    <source>
        <dbReference type="PROSITE-ProRule" id="PRU01161"/>
    </source>
</evidence>
<protein>
    <recommendedName>
        <fullName evidence="5">PNPLA domain-containing protein</fullName>
    </recommendedName>
</protein>
<dbReference type="InterPro" id="IPR011990">
    <property type="entry name" value="TPR-like_helical_dom_sf"/>
</dbReference>
<dbReference type="GO" id="GO:0047499">
    <property type="term" value="F:calcium-independent phospholipase A2 activity"/>
    <property type="evidence" value="ECO:0007669"/>
    <property type="project" value="TreeGrafter"/>
</dbReference>
<keyword evidence="2" id="KW-0442">Lipid degradation</keyword>
<dbReference type="SUPFAM" id="SSF48452">
    <property type="entry name" value="TPR-like"/>
    <property type="match status" value="2"/>
</dbReference>
<dbReference type="GO" id="GO:0046486">
    <property type="term" value="P:glycerolipid metabolic process"/>
    <property type="evidence" value="ECO:0007669"/>
    <property type="project" value="UniProtKB-ARBA"/>
</dbReference>
<sequence length="1088" mass="123955">MLGRMGMTTTEAIDCYEKFSRKIFRTKNRRLNRTFKEETLEKTIRDIVAQRKLDKTVMLDTGREKGLTFVCAATYNDYTPYLFRTYRGNSSLPVTVADAPGSKIPTHNHAHNVEIWEAARATTAAPTFFHPITIKVEAEKDEYVDGAVRLNNPARLVLNEAESQFGSGRKLGFLLSLGTGLKTTDNGVNFVPNVKGTEPTRKNSGALLSRGTFKALKHAKQSMTDPEPTHHALEERFRGTPYAYFRLNLDRGAANIRLHEYKKMKVLRAATEEYLRSVQVSADIDKLVSMLHKNEGVNMPLDAACRAVSDEASKLAIAQEIQVKSITSPQFTGRTDILEKMDRHFCQRTQPSPRRHLRIWGMGGVGKTQIALRFRDLCESRFSSVFWINAATENSIYESFRVVTAEVFGGEHNRPNIEGVCRWLAQSKEEWLLIFDNNDKVDVSKYLPAGDNGNILFTSRQSNMSPSLDANQTFAVDVMNEEDALALLQRASKRHNKSFEDEKYGKEIVRELGYLPLAIDQAGSYVDIQECSFGTYLVDFRHRRSEILGDPPLYPGVFEHNPAVYGTFELSYEALERKSKEDSRRGRAALNALRILNIFCFYGNENIPDKIISRAAVYTKLDTEHIKGEDGDLAPLPLLEKTQEGNWDPRNFRDGISTLRSYSLIKKSILHENLHSMHILVHSWVRDRMNEDTLIFQRRAARHILFFTVSRTSRLDEEMFASQVLPHMQACLEHGGLEHLEWMRRTEEEGKYAKTLLHLGMWDKAAHVLEQIVADREKTLGREDWATIVASWDLAKAYRDSSRLQESEKALEEVISLLPSCPDTATVAVKWFDVFIDLAKVYLTQARYEDAKGILHFVAEKHENLGWKSRSFRRAYTTLSTVIRTEGDAETALNVECFILGKCLKDEAIGPGHRMTMSAISNIAALHSDMGMHEKADEMWREVLVIDEELRGRENPITLQSKRNVATGCANLDRLEEAEVILREVLEISERVLWKTHLDTLATMDQLAGVLARRSKKEEAIDLWEECLEGRTCILGDKHPLTEKTQLALNRMRDGYGILVQEDFEVDGFMHSGDSNYVSQAERDRYLY</sequence>
<dbReference type="GO" id="GO:0016042">
    <property type="term" value="P:lipid catabolic process"/>
    <property type="evidence" value="ECO:0007669"/>
    <property type="project" value="UniProtKB-KW"/>
</dbReference>
<dbReference type="Pfam" id="PF13374">
    <property type="entry name" value="TPR_10"/>
    <property type="match status" value="1"/>
</dbReference>
<dbReference type="PANTHER" id="PTHR24185:SF1">
    <property type="entry name" value="CALCIUM-INDEPENDENT PHOSPHOLIPASE A2-GAMMA"/>
    <property type="match status" value="1"/>
</dbReference>